<feature type="domain" description="ABC transporter" evidence="11">
    <location>
        <begin position="250"/>
        <end position="495"/>
    </location>
</feature>
<dbReference type="InterPro" id="IPR003593">
    <property type="entry name" value="AAA+_ATPase"/>
</dbReference>
<evidence type="ECO:0000256" key="3">
    <source>
        <dbReference type="ARBA" id="ARBA00022448"/>
    </source>
</evidence>
<keyword evidence="6" id="KW-0677">Repeat</keyword>
<feature type="domain" description="ABC transporter" evidence="11">
    <location>
        <begin position="8"/>
        <end position="243"/>
    </location>
</feature>
<keyword evidence="9" id="KW-1278">Translocase</keyword>
<evidence type="ECO:0000256" key="7">
    <source>
        <dbReference type="ARBA" id="ARBA00022741"/>
    </source>
</evidence>
<protein>
    <submittedName>
        <fullName evidence="12">ABC transporter ATP-binding protein</fullName>
        <ecNumber evidence="12">3.6.3.17</ecNumber>
    </submittedName>
</protein>
<keyword evidence="12" id="KW-0378">Hydrolase</keyword>
<dbReference type="GO" id="GO:0005524">
    <property type="term" value="F:ATP binding"/>
    <property type="evidence" value="ECO:0007669"/>
    <property type="project" value="UniProtKB-KW"/>
</dbReference>
<dbReference type="EC" id="3.6.3.17" evidence="12"/>
<dbReference type="GO" id="GO:0005886">
    <property type="term" value="C:plasma membrane"/>
    <property type="evidence" value="ECO:0007669"/>
    <property type="project" value="UniProtKB-SubCell"/>
</dbReference>
<dbReference type="AlphaFoldDB" id="A0A448D7I6"/>
<dbReference type="KEGG" id="nci:NCTC10296_00928"/>
<organism evidence="12 13">
    <name type="scientific">Neisseria canis</name>
    <dbReference type="NCBI Taxonomy" id="493"/>
    <lineage>
        <taxon>Bacteria</taxon>
        <taxon>Pseudomonadati</taxon>
        <taxon>Pseudomonadota</taxon>
        <taxon>Betaproteobacteria</taxon>
        <taxon>Neisseriales</taxon>
        <taxon>Neisseriaceae</taxon>
        <taxon>Neisseria</taxon>
    </lineage>
</organism>
<dbReference type="FunFam" id="3.40.50.300:FF:000127">
    <property type="entry name" value="Ribose import ATP-binding protein RbsA"/>
    <property type="match status" value="1"/>
</dbReference>
<dbReference type="FunFam" id="3.40.50.300:FF:000126">
    <property type="entry name" value="Galactose/methyl galactoside import ATP-binding protein MglA"/>
    <property type="match status" value="1"/>
</dbReference>
<dbReference type="RefSeq" id="WP_085417254.1">
    <property type="nucleotide sequence ID" value="NZ_CAUJPY010000011.1"/>
</dbReference>
<reference evidence="12 13" key="1">
    <citation type="submission" date="2018-12" db="EMBL/GenBank/DDBJ databases">
        <authorList>
            <consortium name="Pathogen Informatics"/>
        </authorList>
    </citation>
    <scope>NUCLEOTIDE SEQUENCE [LARGE SCALE GENOMIC DNA]</scope>
    <source>
        <strain evidence="12 13">NCTC10296</strain>
    </source>
</reference>
<dbReference type="Pfam" id="PF00005">
    <property type="entry name" value="ABC_tran"/>
    <property type="match status" value="2"/>
</dbReference>
<dbReference type="PANTHER" id="PTHR43790:SF3">
    <property type="entry name" value="D-ALLOSE IMPORT ATP-BINDING PROTEIN ALSA-RELATED"/>
    <property type="match status" value="1"/>
</dbReference>
<keyword evidence="5" id="KW-0762">Sugar transport</keyword>
<dbReference type="GO" id="GO:0015749">
    <property type="term" value="P:monosaccharide transmembrane transport"/>
    <property type="evidence" value="ECO:0007669"/>
    <property type="project" value="UniProtKB-ARBA"/>
</dbReference>
<dbReference type="InterPro" id="IPR017871">
    <property type="entry name" value="ABC_transporter-like_CS"/>
</dbReference>
<dbReference type="SUPFAM" id="SSF52540">
    <property type="entry name" value="P-loop containing nucleoside triphosphate hydrolases"/>
    <property type="match status" value="2"/>
</dbReference>
<dbReference type="STRING" id="493.BWD07_09885"/>
<dbReference type="GO" id="GO:0016887">
    <property type="term" value="F:ATP hydrolysis activity"/>
    <property type="evidence" value="ECO:0007669"/>
    <property type="project" value="InterPro"/>
</dbReference>
<keyword evidence="4" id="KW-1003">Cell membrane</keyword>
<evidence type="ECO:0000256" key="4">
    <source>
        <dbReference type="ARBA" id="ARBA00022475"/>
    </source>
</evidence>
<dbReference type="OrthoDB" id="8573945at2"/>
<dbReference type="InterPro" id="IPR027417">
    <property type="entry name" value="P-loop_NTPase"/>
</dbReference>
<dbReference type="EMBL" id="LR134313">
    <property type="protein sequence ID" value="VEF00583.1"/>
    <property type="molecule type" value="Genomic_DNA"/>
</dbReference>
<evidence type="ECO:0000256" key="6">
    <source>
        <dbReference type="ARBA" id="ARBA00022737"/>
    </source>
</evidence>
<dbReference type="InterPro" id="IPR003439">
    <property type="entry name" value="ABC_transporter-like_ATP-bd"/>
</dbReference>
<dbReference type="CDD" id="cd03215">
    <property type="entry name" value="ABC_Carb_Monos_II"/>
    <property type="match status" value="1"/>
</dbReference>
<keyword evidence="10" id="KW-0472">Membrane</keyword>
<accession>A0A448D7I6</accession>
<dbReference type="Proteomes" id="UP000279284">
    <property type="component" value="Chromosome"/>
</dbReference>
<evidence type="ECO:0000256" key="1">
    <source>
        <dbReference type="ARBA" id="ARBA00004202"/>
    </source>
</evidence>
<dbReference type="CDD" id="cd03216">
    <property type="entry name" value="ABC_Carb_Monos_I"/>
    <property type="match status" value="1"/>
</dbReference>
<evidence type="ECO:0000259" key="11">
    <source>
        <dbReference type="PROSITE" id="PS50893"/>
    </source>
</evidence>
<evidence type="ECO:0000256" key="10">
    <source>
        <dbReference type="ARBA" id="ARBA00023136"/>
    </source>
</evidence>
<dbReference type="PROSITE" id="PS50893">
    <property type="entry name" value="ABC_TRANSPORTER_2"/>
    <property type="match status" value="2"/>
</dbReference>
<keyword evidence="13" id="KW-1185">Reference proteome</keyword>
<dbReference type="InterPro" id="IPR050107">
    <property type="entry name" value="ABC_carbohydrate_import_ATPase"/>
</dbReference>
<name>A0A448D7I6_9NEIS</name>
<dbReference type="PROSITE" id="PS00211">
    <property type="entry name" value="ABC_TRANSPORTER_1"/>
    <property type="match status" value="2"/>
</dbReference>
<proteinExistence type="predicted"/>
<evidence type="ECO:0000313" key="13">
    <source>
        <dbReference type="Proteomes" id="UP000279284"/>
    </source>
</evidence>
<evidence type="ECO:0000256" key="5">
    <source>
        <dbReference type="ARBA" id="ARBA00022597"/>
    </source>
</evidence>
<evidence type="ECO:0000256" key="2">
    <source>
        <dbReference type="ARBA" id="ARBA00004533"/>
    </source>
</evidence>
<dbReference type="SMART" id="SM00382">
    <property type="entry name" value="AAA"/>
    <property type="match status" value="2"/>
</dbReference>
<keyword evidence="7" id="KW-0547">Nucleotide-binding</keyword>
<evidence type="ECO:0000313" key="12">
    <source>
        <dbReference type="EMBL" id="VEF00583.1"/>
    </source>
</evidence>
<gene>
    <name evidence="12" type="primary">rbsA</name>
    <name evidence="12" type="ORF">NCTC10296_00928</name>
</gene>
<keyword evidence="3" id="KW-0813">Transport</keyword>
<evidence type="ECO:0000256" key="9">
    <source>
        <dbReference type="ARBA" id="ARBA00022967"/>
    </source>
</evidence>
<sequence length="497" mass="54401">MNQPKLLVEMRQINKSFGPVQVLRGVDFDLRAGEVHALMGENGAGKSTLMKILTGIYQAEEGRVLIDGREETIKTPVDAQKLGIAIIHQELNLLPEMTVVENFFLGREIVKHGVLQKQQMTKIVTEQLAALQANFGPDTLIKELSVGQQQLVEIARALSIDAKVIIMDEPTAALTEPEIQRLFGIVRQLAEKGVGLVYVSHRMEEIFQICQRITVLRDGISVGTKAIADTHFDDVVSMMVGRELNERFPERNSNIGEVKLAVSNLSNGLNVSGVSFEVRAGEILAFAGLIGSGRTEIANTLFGLSPLAEGEIKIDGKPVQIKSPRHAIAHKIAYVTEDRKAKGLILDMSVRENSTLVHLPVKNGMVDRAHEKSYIKQAVEKLKIKVADTEEAVRRLSGGNQQKVVLAKWLMELPEILILDEPTRGVDVGGKAEIYRIINELSREGVAIIMISSELPEVLGVSDRVAVMCEGRLNGILNTKEADQEKIMALAAGGNAA</sequence>
<dbReference type="PANTHER" id="PTHR43790">
    <property type="entry name" value="CARBOHYDRATE TRANSPORT ATP-BINDING PROTEIN MG119-RELATED"/>
    <property type="match status" value="1"/>
</dbReference>
<evidence type="ECO:0000256" key="8">
    <source>
        <dbReference type="ARBA" id="ARBA00022840"/>
    </source>
</evidence>
<comment type="subcellular location">
    <subcellularLocation>
        <location evidence="2">Cell inner membrane</location>
    </subcellularLocation>
    <subcellularLocation>
        <location evidence="1">Cell membrane</location>
        <topology evidence="1">Peripheral membrane protein</topology>
    </subcellularLocation>
</comment>
<keyword evidence="8 12" id="KW-0067">ATP-binding</keyword>
<dbReference type="Gene3D" id="3.40.50.300">
    <property type="entry name" value="P-loop containing nucleotide triphosphate hydrolases"/>
    <property type="match status" value="2"/>
</dbReference>